<evidence type="ECO:0000313" key="5">
    <source>
        <dbReference type="Proteomes" id="UP000584325"/>
    </source>
</evidence>
<dbReference type="OrthoDB" id="6183301at2"/>
<sequence length="342" mass="35715">MKILLTALLAAYALPSVAGEPAGIHFMHGDWEVACDNTRTCRAAGYHADGDDNTLTVSVLLERPAGPRQPVAARLKIGHYDAEASPPKGGKVAMAVDGRALGTVKIDGDTRTGTLSAAQAQALVAAVSGTGTVQWSDGQRTWALSGSGATAVLLKMDEFQGRLGTTGALLRKGGKGEDGVAAPLPMPEVSPASAGSTEVALPPAARTALLRELRGTLGEGDCEALAPDQLEAVRLTTDRLLVHARCWLGAYNEGTGYWVANKAAPFKPELVTTSGSDYTAGTITSAQKGRGLGDCWASEEWVWDGRRFARTKEATSGMCKLVEAGGAWDLPTYVAKVTRGLR</sequence>
<keyword evidence="1" id="KW-0732">Signal</keyword>
<feature type="signal peptide" evidence="1">
    <location>
        <begin position="1"/>
        <end position="18"/>
    </location>
</feature>
<gene>
    <name evidence="3" type="ORF">FCL38_24725</name>
    <name evidence="2" type="ORF">FHS02_005372</name>
</gene>
<evidence type="ECO:0000313" key="2">
    <source>
        <dbReference type="EMBL" id="MBB3224507.1"/>
    </source>
</evidence>
<dbReference type="Proteomes" id="UP000584325">
    <property type="component" value="Unassembled WGS sequence"/>
</dbReference>
<evidence type="ECO:0000313" key="4">
    <source>
        <dbReference type="Proteomes" id="UP000298763"/>
    </source>
</evidence>
<dbReference type="InterPro" id="IPR009560">
    <property type="entry name" value="DUF1176"/>
</dbReference>
<accession>A0A4P8HV98</accession>
<feature type="chain" id="PRO_5044607556" evidence="1">
    <location>
        <begin position="19"/>
        <end position="342"/>
    </location>
</feature>
<protein>
    <submittedName>
        <fullName evidence="3">DUF1176 domain-containing protein</fullName>
    </submittedName>
</protein>
<dbReference type="RefSeq" id="WP_137316067.1">
    <property type="nucleotide sequence ID" value="NZ_CP040017.1"/>
</dbReference>
<organism evidence="2 5">
    <name type="scientific">Pseudoduganella umbonata</name>
    <dbReference type="NCBI Taxonomy" id="864828"/>
    <lineage>
        <taxon>Bacteria</taxon>
        <taxon>Pseudomonadati</taxon>
        <taxon>Pseudomonadota</taxon>
        <taxon>Betaproteobacteria</taxon>
        <taxon>Burkholderiales</taxon>
        <taxon>Oxalobacteraceae</taxon>
        <taxon>Telluria group</taxon>
        <taxon>Pseudoduganella</taxon>
    </lineage>
</organism>
<reference evidence="2 5" key="2">
    <citation type="submission" date="2020-08" db="EMBL/GenBank/DDBJ databases">
        <title>Genomic Encyclopedia of Type Strains, Phase III (KMG-III): the genomes of soil and plant-associated and newly described type strains.</title>
        <authorList>
            <person name="Whitman W."/>
        </authorList>
    </citation>
    <scope>NUCLEOTIDE SEQUENCE [LARGE SCALE GENOMIC DNA]</scope>
    <source>
        <strain evidence="2 5">CECT 7753</strain>
    </source>
</reference>
<dbReference type="EMBL" id="JACHXS010000013">
    <property type="protein sequence ID" value="MBB3224507.1"/>
    <property type="molecule type" value="Genomic_DNA"/>
</dbReference>
<evidence type="ECO:0000256" key="1">
    <source>
        <dbReference type="SAM" id="SignalP"/>
    </source>
</evidence>
<dbReference type="Pfam" id="PF06674">
    <property type="entry name" value="DUF1176"/>
    <property type="match status" value="1"/>
</dbReference>
<dbReference type="AlphaFoldDB" id="A0A4P8HV98"/>
<name>A0A4P8HV98_9BURK</name>
<proteinExistence type="predicted"/>
<dbReference type="Proteomes" id="UP000298763">
    <property type="component" value="Chromosome"/>
</dbReference>
<evidence type="ECO:0000313" key="3">
    <source>
        <dbReference type="EMBL" id="QCP13276.1"/>
    </source>
</evidence>
<keyword evidence="4" id="KW-1185">Reference proteome</keyword>
<reference evidence="3 4" key="1">
    <citation type="submission" date="2019-05" db="EMBL/GenBank/DDBJ databases">
        <title>Draft Genome Sequences of Six Type Strains of the Genus Massilia.</title>
        <authorList>
            <person name="Miess H."/>
            <person name="Frediansyhah A."/>
            <person name="Gross H."/>
        </authorList>
    </citation>
    <scope>NUCLEOTIDE SEQUENCE [LARGE SCALE GENOMIC DNA]</scope>
    <source>
        <strain evidence="3 4">DSMZ 26121</strain>
    </source>
</reference>
<dbReference type="EMBL" id="CP040017">
    <property type="protein sequence ID" value="QCP13276.1"/>
    <property type="molecule type" value="Genomic_DNA"/>
</dbReference>